<evidence type="ECO:0000313" key="1">
    <source>
        <dbReference type="EMBL" id="PLW49693.1"/>
    </source>
</evidence>
<sequence length="228" mass="25861">MASAILGLGRPTGVPVGYLLGKMCLWGGRTFRSHKWSQEGSWSRLFAEAVSCAICRLADLAVSTDEIFKNARAQDRVSRIAHGRTTRCFRRQTAEQLQAPGCCLLVNVPPETQDTWTTLRYLRRLRMCPRRFISCGVDPHATGRSTPIHSWSRERWQEDEVDALGCLVLLSPLMPALQRSLMACPESRKLIHSPHAPGYLYQCVKNCWKPWKLFSCSPPSMSRNLTWE</sequence>
<reference evidence="1 2" key="1">
    <citation type="submission" date="2017-11" db="EMBL/GenBank/DDBJ databases">
        <title>De novo assembly and phasing of dikaryotic genomes from two isolates of Puccinia coronata f. sp. avenae, the causal agent of oat crown rust.</title>
        <authorList>
            <person name="Miller M.E."/>
            <person name="Zhang Y."/>
            <person name="Omidvar V."/>
            <person name="Sperschneider J."/>
            <person name="Schwessinger B."/>
            <person name="Raley C."/>
            <person name="Palmer J.M."/>
            <person name="Garnica D."/>
            <person name="Upadhyaya N."/>
            <person name="Rathjen J."/>
            <person name="Taylor J.M."/>
            <person name="Park R.F."/>
            <person name="Dodds P.N."/>
            <person name="Hirsch C.D."/>
            <person name="Kianian S.F."/>
            <person name="Figueroa M."/>
        </authorList>
    </citation>
    <scope>NUCLEOTIDE SEQUENCE [LARGE SCALE GENOMIC DNA]</scope>
    <source>
        <strain evidence="1">12NC29</strain>
    </source>
</reference>
<keyword evidence="2" id="KW-1185">Reference proteome</keyword>
<organism evidence="1 2">
    <name type="scientific">Puccinia coronata f. sp. avenae</name>
    <dbReference type="NCBI Taxonomy" id="200324"/>
    <lineage>
        <taxon>Eukaryota</taxon>
        <taxon>Fungi</taxon>
        <taxon>Dikarya</taxon>
        <taxon>Basidiomycota</taxon>
        <taxon>Pucciniomycotina</taxon>
        <taxon>Pucciniomycetes</taxon>
        <taxon>Pucciniales</taxon>
        <taxon>Pucciniaceae</taxon>
        <taxon>Puccinia</taxon>
    </lineage>
</organism>
<accession>A0A2N5VI71</accession>
<protein>
    <submittedName>
        <fullName evidence="1">Uncharacterized protein</fullName>
    </submittedName>
</protein>
<dbReference type="Proteomes" id="UP000235388">
    <property type="component" value="Unassembled WGS sequence"/>
</dbReference>
<dbReference type="EMBL" id="PGCJ01000094">
    <property type="protein sequence ID" value="PLW49693.1"/>
    <property type="molecule type" value="Genomic_DNA"/>
</dbReference>
<comment type="caution">
    <text evidence="1">The sequence shown here is derived from an EMBL/GenBank/DDBJ whole genome shotgun (WGS) entry which is preliminary data.</text>
</comment>
<gene>
    <name evidence="1" type="ORF">PCANC_10469</name>
</gene>
<dbReference type="AlphaFoldDB" id="A0A2N5VI71"/>
<name>A0A2N5VI71_9BASI</name>
<proteinExistence type="predicted"/>
<evidence type="ECO:0000313" key="2">
    <source>
        <dbReference type="Proteomes" id="UP000235388"/>
    </source>
</evidence>